<evidence type="ECO:0000313" key="7">
    <source>
        <dbReference type="EMBL" id="MFC4132876.1"/>
    </source>
</evidence>
<sequence length="448" mass="48358">MDIFVSAEPEGAMNARPSSVTPAVPDTPPEPEPARPIGERAAEEFVAARTVHPGADPQLGVELEWLLVDKRQPRERIPFDTAQAALADAAGFPTLATLTWEPGGALELSSRPASTVPAALAEMTTDLAAVRSALGKAGISLVGAGLDPVRPPHRLLDAPRYAAMEAYLDRRGDAGRWMMTGTASVQVCVHSGHEGRGPLGFRERWRLAHDLGPVLVATFANSPIARGLPTGWRSTRQAIWAALDPSRTRAPVGDDPREAWARYALDAGVLCVRTENGPWLVPDGLTFRDWIRTGLPRPPTADDLAYHLTTLFPPVRPRGYLELRMIDAQPGDRWTVPFAVATALLTDARAADRAADACEPLRRVPRVWQDAARHGLTRPAFATAAATCFEAALDALPRLGAPPLVSARVAQYAERFVARGLTPADTLLDKLRVRSEDDQAALWTASEQ</sequence>
<evidence type="ECO:0000256" key="1">
    <source>
        <dbReference type="ARBA" id="ARBA00022598"/>
    </source>
</evidence>
<comment type="catalytic activity">
    <reaction evidence="4 5">
        <text>L-cysteine + L-glutamate + ATP = gamma-L-glutamyl-L-cysteine + ADP + phosphate + H(+)</text>
        <dbReference type="Rhea" id="RHEA:13285"/>
        <dbReference type="ChEBI" id="CHEBI:15378"/>
        <dbReference type="ChEBI" id="CHEBI:29985"/>
        <dbReference type="ChEBI" id="CHEBI:30616"/>
        <dbReference type="ChEBI" id="CHEBI:35235"/>
        <dbReference type="ChEBI" id="CHEBI:43474"/>
        <dbReference type="ChEBI" id="CHEBI:58173"/>
        <dbReference type="ChEBI" id="CHEBI:456216"/>
        <dbReference type="EC" id="6.3.2.2"/>
    </reaction>
</comment>
<evidence type="ECO:0000256" key="5">
    <source>
        <dbReference type="HAMAP-Rule" id="MF_02034"/>
    </source>
</evidence>
<keyword evidence="1 5" id="KW-0436">Ligase</keyword>
<accession>A0ABV8LQZ3</accession>
<dbReference type="EC" id="6.3.2.2" evidence="5"/>
<protein>
    <recommendedName>
        <fullName evidence="5">Glutamate--cysteine ligase EgtA</fullName>
        <ecNumber evidence="5">6.3.2.2</ecNumber>
    </recommendedName>
    <alternativeName>
        <fullName evidence="5">Gamma-glutamylcysteine synthase</fullName>
        <shortName evidence="5">GCS</shortName>
        <shortName evidence="5">Gamma-ECS</shortName>
    </alternativeName>
</protein>
<dbReference type="SUPFAM" id="SSF55931">
    <property type="entry name" value="Glutamine synthetase/guanido kinase"/>
    <property type="match status" value="1"/>
</dbReference>
<dbReference type="HAMAP" id="MF_02034">
    <property type="entry name" value="EgtA"/>
    <property type="match status" value="1"/>
</dbReference>
<dbReference type="PANTHER" id="PTHR34378:SF1">
    <property type="entry name" value="GLUTAMATE--CYSTEINE LIGASE, CHLOROPLASTIC"/>
    <property type="match status" value="1"/>
</dbReference>
<evidence type="ECO:0000256" key="6">
    <source>
        <dbReference type="SAM" id="MobiDB-lite"/>
    </source>
</evidence>
<gene>
    <name evidence="5 7" type="primary">egtA</name>
    <name evidence="7" type="ORF">ACFOZ4_19885</name>
</gene>
<dbReference type="InterPro" id="IPR014746">
    <property type="entry name" value="Gln_synth/guanido_kin_cat_dom"/>
</dbReference>
<comment type="pathway">
    <text evidence="5">Amino-acid biosynthesis; ergothioneine biosynthesis.</text>
</comment>
<keyword evidence="3 5" id="KW-0067">ATP-binding</keyword>
<dbReference type="PANTHER" id="PTHR34378">
    <property type="entry name" value="GLUTAMATE--CYSTEINE LIGASE, CHLOROPLASTIC"/>
    <property type="match status" value="1"/>
</dbReference>
<organism evidence="7 8">
    <name type="scientific">Hamadaea flava</name>
    <dbReference type="NCBI Taxonomy" id="1742688"/>
    <lineage>
        <taxon>Bacteria</taxon>
        <taxon>Bacillati</taxon>
        <taxon>Actinomycetota</taxon>
        <taxon>Actinomycetes</taxon>
        <taxon>Micromonosporales</taxon>
        <taxon>Micromonosporaceae</taxon>
        <taxon>Hamadaea</taxon>
    </lineage>
</organism>
<dbReference type="InterPro" id="IPR006336">
    <property type="entry name" value="GCS2"/>
</dbReference>
<dbReference type="RefSeq" id="WP_253752351.1">
    <property type="nucleotide sequence ID" value="NZ_JAMZDZ010000001.1"/>
</dbReference>
<dbReference type="InterPro" id="IPR035434">
    <property type="entry name" value="GCL_bact_plant"/>
</dbReference>
<dbReference type="GO" id="GO:0004357">
    <property type="term" value="F:glutamate-cysteine ligase activity"/>
    <property type="evidence" value="ECO:0007669"/>
    <property type="project" value="UniProtKB-EC"/>
</dbReference>
<dbReference type="NCBIfam" id="TIGR03444">
    <property type="entry name" value="EgtA_Cys_ligase"/>
    <property type="match status" value="1"/>
</dbReference>
<proteinExistence type="inferred from homology"/>
<evidence type="ECO:0000313" key="8">
    <source>
        <dbReference type="Proteomes" id="UP001595816"/>
    </source>
</evidence>
<keyword evidence="8" id="KW-1185">Reference proteome</keyword>
<comment type="similarity">
    <text evidence="5">Belongs to the glutamate--cysteine ligase type 2 family. EgtA subfamily.</text>
</comment>
<evidence type="ECO:0000256" key="4">
    <source>
        <dbReference type="ARBA" id="ARBA00048819"/>
    </source>
</evidence>
<evidence type="ECO:0000256" key="3">
    <source>
        <dbReference type="ARBA" id="ARBA00022840"/>
    </source>
</evidence>
<dbReference type="InterPro" id="IPR017809">
    <property type="entry name" value="EgtA_Actinobacteria"/>
</dbReference>
<dbReference type="EMBL" id="JBHSAY010000009">
    <property type="protein sequence ID" value="MFC4132876.1"/>
    <property type="molecule type" value="Genomic_DNA"/>
</dbReference>
<reference evidence="8" key="1">
    <citation type="journal article" date="2019" name="Int. J. Syst. Evol. Microbiol.">
        <title>The Global Catalogue of Microorganisms (GCM) 10K type strain sequencing project: providing services to taxonomists for standard genome sequencing and annotation.</title>
        <authorList>
            <consortium name="The Broad Institute Genomics Platform"/>
            <consortium name="The Broad Institute Genome Sequencing Center for Infectious Disease"/>
            <person name="Wu L."/>
            <person name="Ma J."/>
        </authorList>
    </citation>
    <scope>NUCLEOTIDE SEQUENCE [LARGE SCALE GENOMIC DNA]</scope>
    <source>
        <strain evidence="8">CGMCC 4.7289</strain>
    </source>
</reference>
<dbReference type="Gene3D" id="3.30.590.20">
    <property type="match status" value="1"/>
</dbReference>
<dbReference type="Pfam" id="PF04107">
    <property type="entry name" value="GCS2"/>
    <property type="match status" value="1"/>
</dbReference>
<keyword evidence="2 5" id="KW-0547">Nucleotide-binding</keyword>
<feature type="region of interest" description="Disordered" evidence="6">
    <location>
        <begin position="1"/>
        <end position="36"/>
    </location>
</feature>
<name>A0ABV8LQZ3_9ACTN</name>
<comment type="caution">
    <text evidence="7">The sequence shown here is derived from an EMBL/GenBank/DDBJ whole genome shotgun (WGS) entry which is preliminary data.</text>
</comment>
<comment type="function">
    <text evidence="5">Catalyzes the synthesis of gamma-glutamylcysteine (gamma-GC). This compound is used as substrate for the biosynthesis of the low-molecular thiol compound ergothioneine.</text>
</comment>
<dbReference type="Proteomes" id="UP001595816">
    <property type="component" value="Unassembled WGS sequence"/>
</dbReference>
<evidence type="ECO:0000256" key="2">
    <source>
        <dbReference type="ARBA" id="ARBA00022741"/>
    </source>
</evidence>